<accession>A0A4Y7RF64</accession>
<dbReference type="InterPro" id="IPR036527">
    <property type="entry name" value="SCP2_sterol-bd_dom_sf"/>
</dbReference>
<dbReference type="AlphaFoldDB" id="A0A4Y7RF64"/>
<comment type="caution">
    <text evidence="2">The sequence shown here is derived from an EMBL/GenBank/DDBJ whole genome shotgun (WGS) entry which is preliminary data.</text>
</comment>
<evidence type="ECO:0000313" key="2">
    <source>
        <dbReference type="EMBL" id="TEB07419.1"/>
    </source>
</evidence>
<feature type="domain" description="SCP2" evidence="1">
    <location>
        <begin position="29"/>
        <end position="99"/>
    </location>
</feature>
<dbReference type="Gene3D" id="3.30.1050.10">
    <property type="entry name" value="SCP2 sterol-binding domain"/>
    <property type="match status" value="1"/>
</dbReference>
<reference evidence="2 3" key="1">
    <citation type="journal article" date="2018" name="Environ. Microbiol.">
        <title>Novel energy conservation strategies and behaviour of Pelotomaculum schinkii driving syntrophic propionate catabolism.</title>
        <authorList>
            <person name="Hidalgo-Ahumada C.A.P."/>
            <person name="Nobu M.K."/>
            <person name="Narihiro T."/>
            <person name="Tamaki H."/>
            <person name="Liu W.T."/>
            <person name="Kamagata Y."/>
            <person name="Stams A.J.M."/>
            <person name="Imachi H."/>
            <person name="Sousa D.Z."/>
        </authorList>
    </citation>
    <scope>NUCLEOTIDE SEQUENCE [LARGE SCALE GENOMIC DNA]</scope>
    <source>
        <strain evidence="2 3">HH</strain>
    </source>
</reference>
<dbReference type="Pfam" id="PF02036">
    <property type="entry name" value="SCP2"/>
    <property type="match status" value="1"/>
</dbReference>
<dbReference type="RefSeq" id="WP_190239317.1">
    <property type="nucleotide sequence ID" value="NZ_QFGA01000001.1"/>
</dbReference>
<protein>
    <submittedName>
        <fullName evidence="2">SCP-2 sterol transfer family protein</fullName>
    </submittedName>
</protein>
<gene>
    <name evidence="2" type="ORF">Psch_00972</name>
</gene>
<dbReference type="Proteomes" id="UP000298324">
    <property type="component" value="Unassembled WGS sequence"/>
</dbReference>
<dbReference type="InterPro" id="IPR003033">
    <property type="entry name" value="SCP2_sterol-bd_dom"/>
</dbReference>
<organism evidence="2 3">
    <name type="scientific">Pelotomaculum schinkii</name>
    <dbReference type="NCBI Taxonomy" id="78350"/>
    <lineage>
        <taxon>Bacteria</taxon>
        <taxon>Bacillati</taxon>
        <taxon>Bacillota</taxon>
        <taxon>Clostridia</taxon>
        <taxon>Eubacteriales</taxon>
        <taxon>Desulfotomaculaceae</taxon>
        <taxon>Pelotomaculum</taxon>
    </lineage>
</organism>
<evidence type="ECO:0000313" key="3">
    <source>
        <dbReference type="Proteomes" id="UP000298324"/>
    </source>
</evidence>
<proteinExistence type="predicted"/>
<sequence>MATHDELTESLKAFTDSYNKNERLKVMNRDWNRVVVVKANDIESLHTLTVQDGVVSIREGASDPPDLTVISDSETLADMFYGDITPTEPYNNGTLRIMGSEDDIVRLDFISLMIWGE</sequence>
<dbReference type="EMBL" id="QFGA01000001">
    <property type="protein sequence ID" value="TEB07419.1"/>
    <property type="molecule type" value="Genomic_DNA"/>
</dbReference>
<evidence type="ECO:0000259" key="1">
    <source>
        <dbReference type="Pfam" id="PF02036"/>
    </source>
</evidence>
<keyword evidence="3" id="KW-1185">Reference proteome</keyword>
<dbReference type="SUPFAM" id="SSF55718">
    <property type="entry name" value="SCP-like"/>
    <property type="match status" value="1"/>
</dbReference>
<name>A0A4Y7RF64_9FIRM</name>